<organism evidence="1 2">
    <name type="scientific">Saccharomonospora cyanea NA-134</name>
    <dbReference type="NCBI Taxonomy" id="882082"/>
    <lineage>
        <taxon>Bacteria</taxon>
        <taxon>Bacillati</taxon>
        <taxon>Actinomycetota</taxon>
        <taxon>Actinomycetes</taxon>
        <taxon>Pseudonocardiales</taxon>
        <taxon>Pseudonocardiaceae</taxon>
        <taxon>Saccharomonospora</taxon>
    </lineage>
</organism>
<reference evidence="1 2" key="1">
    <citation type="submission" date="2011-11" db="EMBL/GenBank/DDBJ databases">
        <title>The Noncontiguous Finished sequence of Saccharomonospora cyanea NA-134.</title>
        <authorList>
            <consortium name="US DOE Joint Genome Institute"/>
            <person name="Lucas S."/>
            <person name="Han J."/>
            <person name="Lapidus A."/>
            <person name="Cheng J.-F."/>
            <person name="Goodwin L."/>
            <person name="Pitluck S."/>
            <person name="Peters L."/>
            <person name="Ovchinnikova G."/>
            <person name="Lu M."/>
            <person name="Detter J.C."/>
            <person name="Han C."/>
            <person name="Tapia R."/>
            <person name="Land M."/>
            <person name="Hauser L."/>
            <person name="Kyrpides N."/>
            <person name="Ivanova N."/>
            <person name="Pagani I."/>
            <person name="Brambilla E.-M."/>
            <person name="Klenk H.-P."/>
            <person name="Woyke T."/>
        </authorList>
    </citation>
    <scope>NUCLEOTIDE SEQUENCE [LARGE SCALE GENOMIC DNA]</scope>
    <source>
        <strain evidence="1 2">NA-134</strain>
    </source>
</reference>
<gene>
    <name evidence="1" type="ORF">SaccyDRAFT_0939</name>
</gene>
<dbReference type="Proteomes" id="UP000002791">
    <property type="component" value="Chromosome"/>
</dbReference>
<dbReference type="STRING" id="882082.SaccyDRAFT_0939"/>
<dbReference type="AlphaFoldDB" id="H5XLI3"/>
<protein>
    <submittedName>
        <fullName evidence="1">Uncharacterized protein</fullName>
    </submittedName>
</protein>
<proteinExistence type="predicted"/>
<accession>H5XLI3</accession>
<keyword evidence="2" id="KW-1185">Reference proteome</keyword>
<dbReference type="HOGENOM" id="CLU_211641_0_0_11"/>
<evidence type="ECO:0000313" key="2">
    <source>
        <dbReference type="Proteomes" id="UP000002791"/>
    </source>
</evidence>
<dbReference type="EMBL" id="CM001440">
    <property type="protein sequence ID" value="EHR59852.1"/>
    <property type="molecule type" value="Genomic_DNA"/>
</dbReference>
<evidence type="ECO:0000313" key="1">
    <source>
        <dbReference type="EMBL" id="EHR59852.1"/>
    </source>
</evidence>
<name>H5XLI3_9PSEU</name>
<sequence>MTKNGSGHDVGRLSARVLAAAFGALVLGLLARELPAVVRYAKIRSM</sequence>
<dbReference type="RefSeq" id="WP_005454031.1">
    <property type="nucleotide sequence ID" value="NZ_CM001440.1"/>
</dbReference>